<accession>A0A0D0AG80</accession>
<dbReference type="EMBL" id="KN835473">
    <property type="protein sequence ID" value="KIK37144.1"/>
    <property type="molecule type" value="Genomic_DNA"/>
</dbReference>
<gene>
    <name evidence="2" type="ORF">CY34DRAFT_810643</name>
</gene>
<reference evidence="3" key="2">
    <citation type="submission" date="2015-01" db="EMBL/GenBank/DDBJ databases">
        <title>Evolutionary Origins and Diversification of the Mycorrhizal Mutualists.</title>
        <authorList>
            <consortium name="DOE Joint Genome Institute"/>
            <consortium name="Mycorrhizal Genomics Consortium"/>
            <person name="Kohler A."/>
            <person name="Kuo A."/>
            <person name="Nagy L.G."/>
            <person name="Floudas D."/>
            <person name="Copeland A."/>
            <person name="Barry K.W."/>
            <person name="Cichocki N."/>
            <person name="Veneault-Fourrey C."/>
            <person name="LaButti K."/>
            <person name="Lindquist E.A."/>
            <person name="Lipzen A."/>
            <person name="Lundell T."/>
            <person name="Morin E."/>
            <person name="Murat C."/>
            <person name="Riley R."/>
            <person name="Ohm R."/>
            <person name="Sun H."/>
            <person name="Tunlid A."/>
            <person name="Henrissat B."/>
            <person name="Grigoriev I.V."/>
            <person name="Hibbett D.S."/>
            <person name="Martin F."/>
        </authorList>
    </citation>
    <scope>NUCLEOTIDE SEQUENCE [LARGE SCALE GENOMIC DNA]</scope>
    <source>
        <strain evidence="3">UH-Slu-Lm8-n1</strain>
    </source>
</reference>
<protein>
    <submittedName>
        <fullName evidence="2">Uncharacterized protein</fullName>
    </submittedName>
</protein>
<dbReference type="AlphaFoldDB" id="A0A0D0AG80"/>
<feature type="region of interest" description="Disordered" evidence="1">
    <location>
        <begin position="1"/>
        <end position="21"/>
    </location>
</feature>
<evidence type="ECO:0000256" key="1">
    <source>
        <dbReference type="SAM" id="MobiDB-lite"/>
    </source>
</evidence>
<proteinExistence type="predicted"/>
<name>A0A0D0AG80_9AGAM</name>
<dbReference type="Proteomes" id="UP000054485">
    <property type="component" value="Unassembled WGS sequence"/>
</dbReference>
<evidence type="ECO:0000313" key="3">
    <source>
        <dbReference type="Proteomes" id="UP000054485"/>
    </source>
</evidence>
<sequence length="90" mass="10134">MTGHTKYNPSNPSEDTPRQNDVSQHLYWLINLGRKAPASESHDVDTSLYGQFSHCLAVWIAVKHFRDLRQLLRNGPSGDRPTAPAQPHAM</sequence>
<organism evidence="2 3">
    <name type="scientific">Suillus luteus UH-Slu-Lm8-n1</name>
    <dbReference type="NCBI Taxonomy" id="930992"/>
    <lineage>
        <taxon>Eukaryota</taxon>
        <taxon>Fungi</taxon>
        <taxon>Dikarya</taxon>
        <taxon>Basidiomycota</taxon>
        <taxon>Agaricomycotina</taxon>
        <taxon>Agaricomycetes</taxon>
        <taxon>Agaricomycetidae</taxon>
        <taxon>Boletales</taxon>
        <taxon>Suillineae</taxon>
        <taxon>Suillaceae</taxon>
        <taxon>Suillus</taxon>
    </lineage>
</organism>
<reference evidence="2 3" key="1">
    <citation type="submission" date="2014-04" db="EMBL/GenBank/DDBJ databases">
        <authorList>
            <consortium name="DOE Joint Genome Institute"/>
            <person name="Kuo A."/>
            <person name="Ruytinx J."/>
            <person name="Rineau F."/>
            <person name="Colpaert J."/>
            <person name="Kohler A."/>
            <person name="Nagy L.G."/>
            <person name="Floudas D."/>
            <person name="Copeland A."/>
            <person name="Barry K.W."/>
            <person name="Cichocki N."/>
            <person name="Veneault-Fourrey C."/>
            <person name="LaButti K."/>
            <person name="Lindquist E.A."/>
            <person name="Lipzen A."/>
            <person name="Lundell T."/>
            <person name="Morin E."/>
            <person name="Murat C."/>
            <person name="Sun H."/>
            <person name="Tunlid A."/>
            <person name="Henrissat B."/>
            <person name="Grigoriev I.V."/>
            <person name="Hibbett D.S."/>
            <person name="Martin F."/>
            <person name="Nordberg H.P."/>
            <person name="Cantor M.N."/>
            <person name="Hua S.X."/>
        </authorList>
    </citation>
    <scope>NUCLEOTIDE SEQUENCE [LARGE SCALE GENOMIC DNA]</scope>
    <source>
        <strain evidence="2 3">UH-Slu-Lm8-n1</strain>
    </source>
</reference>
<dbReference type="InParanoid" id="A0A0D0AG80"/>
<keyword evidence="3" id="KW-1185">Reference proteome</keyword>
<dbReference type="HOGENOM" id="CLU_2442341_0_0_1"/>
<evidence type="ECO:0000313" key="2">
    <source>
        <dbReference type="EMBL" id="KIK37144.1"/>
    </source>
</evidence>